<feature type="region of interest" description="Disordered" evidence="1">
    <location>
        <begin position="374"/>
        <end position="396"/>
    </location>
</feature>
<evidence type="ECO:0000313" key="2">
    <source>
        <dbReference type="EMBL" id="CAG9320166.1"/>
    </source>
</evidence>
<accession>A0AAU9J1Q9</accession>
<name>A0AAU9J1Q9_9CILI</name>
<protein>
    <submittedName>
        <fullName evidence="2">Uncharacterized protein</fullName>
    </submittedName>
</protein>
<feature type="compositionally biased region" description="Basic and acidic residues" evidence="1">
    <location>
        <begin position="320"/>
        <end position="337"/>
    </location>
</feature>
<keyword evidence="3" id="KW-1185">Reference proteome</keyword>
<gene>
    <name evidence="2" type="ORF">BSTOLATCC_MIC25401</name>
</gene>
<feature type="region of interest" description="Disordered" evidence="1">
    <location>
        <begin position="301"/>
        <end position="344"/>
    </location>
</feature>
<proteinExistence type="predicted"/>
<dbReference type="Proteomes" id="UP001162131">
    <property type="component" value="Unassembled WGS sequence"/>
</dbReference>
<dbReference type="AlphaFoldDB" id="A0AAU9J1Q9"/>
<feature type="compositionally biased region" description="Basic and acidic residues" evidence="1">
    <location>
        <begin position="301"/>
        <end position="312"/>
    </location>
</feature>
<comment type="caution">
    <text evidence="2">The sequence shown here is derived from an EMBL/GenBank/DDBJ whole genome shotgun (WGS) entry which is preliminary data.</text>
</comment>
<organism evidence="2 3">
    <name type="scientific">Blepharisma stoltei</name>
    <dbReference type="NCBI Taxonomy" id="1481888"/>
    <lineage>
        <taxon>Eukaryota</taxon>
        <taxon>Sar</taxon>
        <taxon>Alveolata</taxon>
        <taxon>Ciliophora</taxon>
        <taxon>Postciliodesmatophora</taxon>
        <taxon>Heterotrichea</taxon>
        <taxon>Heterotrichida</taxon>
        <taxon>Blepharismidae</taxon>
        <taxon>Blepharisma</taxon>
    </lineage>
</organism>
<evidence type="ECO:0000256" key="1">
    <source>
        <dbReference type="SAM" id="MobiDB-lite"/>
    </source>
</evidence>
<reference evidence="2" key="1">
    <citation type="submission" date="2021-09" db="EMBL/GenBank/DDBJ databases">
        <authorList>
            <consortium name="AG Swart"/>
            <person name="Singh M."/>
            <person name="Singh A."/>
            <person name="Seah K."/>
            <person name="Emmerich C."/>
        </authorList>
    </citation>
    <scope>NUCLEOTIDE SEQUENCE</scope>
    <source>
        <strain evidence="2">ATCC30299</strain>
    </source>
</reference>
<dbReference type="EMBL" id="CAJZBQ010000024">
    <property type="protein sequence ID" value="CAG9320166.1"/>
    <property type="molecule type" value="Genomic_DNA"/>
</dbReference>
<evidence type="ECO:0000313" key="3">
    <source>
        <dbReference type="Proteomes" id="UP001162131"/>
    </source>
</evidence>
<feature type="compositionally biased region" description="Basic and acidic residues" evidence="1">
    <location>
        <begin position="385"/>
        <end position="396"/>
    </location>
</feature>
<sequence length="520" mass="60202">MEADYLPVYSIPEDTDEFRLVCEEGFAMIRPCPFLSVSGAIIVQLIDKLIYFQSFGCYGMNYLKRYLNRVKRSRFKSFPKLTSIIEQIEENTASQAEYREALEKSKSLYNEILEFSKELISPKTAMVDENDSELNMFSREFSIDFWIYSSDNCQKISNSIIPNPILITLFQIDKETEIEFSVLHHNLEIIGDNDPSFSFPYLVENKQSKTHKEEQKNPKIAPVQIQKEVHKNPMQEPVQVLKEEHKNQKQIPVQIQKENLIKKSDKAMIGIRENLLSEKEEKGLQDVWGIEDGNKSKVQKLENKNQKQEKGLPDVWDIEDGNKSKLEHKNPKQEKGLSDVWGDIEDENKSKVQKLEHKKPKQEEKGLPDAWDIEDENKSKVQKNPKQEHIKISIESPTRKPEKTIIDIGETLLPPIIKEDLPDILNIGSGNKGISHPKVDDLAGVLQSEPVTKGNPYEFLIQNKKEQEKVQNIQSSQIAIKKERSKPKANLQYNPRNFMLPQNSGKLYEEHKIPFNEEIY</sequence>